<dbReference type="PANTHER" id="PTHR34387:SF1">
    <property type="entry name" value="PERIPLASMIC IMMUNOGENIC PROTEIN"/>
    <property type="match status" value="1"/>
</dbReference>
<organism evidence="2 3">
    <name type="scientific">Candidatus Nomurabacteria bacterium GW2011_GWA1_46_11</name>
    <dbReference type="NCBI Taxonomy" id="1618732"/>
    <lineage>
        <taxon>Bacteria</taxon>
        <taxon>Candidatus Nomuraibacteriota</taxon>
    </lineage>
</organism>
<protein>
    <recommendedName>
        <fullName evidence="4">26 kDa periplasmic immunogenic protein</fullName>
    </recommendedName>
</protein>
<dbReference type="Gene3D" id="3.30.70.2970">
    <property type="entry name" value="Protein of unknown function (DUF541), domain 2"/>
    <property type="match status" value="1"/>
</dbReference>
<sequence length="263" mass="28403">MELSTVEKGRLVKGALVLMILASVYFAARVVAEVKGFRFIGGGAATPSTISFSGDGEIFAAPDIAMVSVTLREEGKDVKTAQDKATAKEKAVLDFLAEQKIEKKDIKTESYNSYPKYDYGTSCYGMYCPDRTPKIIGYEVSEYISVKVRDLEKAGTLVQGIGALGVAEFSGPNFSIENEDSLKAEARKMAIDQAKAKAESLAADLGVRLVRIVSFSEDGNYPGPYYTKGMMALDSAESVAPAPELPTGENKIISNVTITYEIR</sequence>
<gene>
    <name evidence="2" type="ORF">UX31_C0007G0005</name>
</gene>
<comment type="caution">
    <text evidence="2">The sequence shown here is derived from an EMBL/GenBank/DDBJ whole genome shotgun (WGS) entry which is preliminary data.</text>
</comment>
<dbReference type="PANTHER" id="PTHR34387">
    <property type="entry name" value="SLR1258 PROTEIN"/>
    <property type="match status" value="1"/>
</dbReference>
<evidence type="ECO:0008006" key="4">
    <source>
        <dbReference type="Google" id="ProtNLM"/>
    </source>
</evidence>
<reference evidence="2 3" key="1">
    <citation type="journal article" date="2015" name="Nature">
        <title>rRNA introns, odd ribosomes, and small enigmatic genomes across a large radiation of phyla.</title>
        <authorList>
            <person name="Brown C.T."/>
            <person name="Hug L.A."/>
            <person name="Thomas B.C."/>
            <person name="Sharon I."/>
            <person name="Castelle C.J."/>
            <person name="Singh A."/>
            <person name="Wilkins M.J."/>
            <person name="Williams K.H."/>
            <person name="Banfield J.F."/>
        </authorList>
    </citation>
    <scope>NUCLEOTIDE SEQUENCE [LARGE SCALE GENOMIC DNA]</scope>
</reference>
<dbReference type="Gene3D" id="3.30.110.170">
    <property type="entry name" value="Protein of unknown function (DUF541), domain 1"/>
    <property type="match status" value="1"/>
</dbReference>
<dbReference type="Pfam" id="PF04402">
    <property type="entry name" value="SIMPL"/>
    <property type="match status" value="1"/>
</dbReference>
<keyword evidence="1" id="KW-0812">Transmembrane</keyword>
<evidence type="ECO:0000313" key="3">
    <source>
        <dbReference type="Proteomes" id="UP000034107"/>
    </source>
</evidence>
<dbReference type="InterPro" id="IPR052022">
    <property type="entry name" value="26kDa_periplasmic_antigen"/>
</dbReference>
<dbReference type="AlphaFoldDB" id="A0A0G1NN30"/>
<evidence type="ECO:0000313" key="2">
    <source>
        <dbReference type="EMBL" id="KKU22019.1"/>
    </source>
</evidence>
<accession>A0A0G1NN30</accession>
<dbReference type="GO" id="GO:0006974">
    <property type="term" value="P:DNA damage response"/>
    <property type="evidence" value="ECO:0007669"/>
    <property type="project" value="TreeGrafter"/>
</dbReference>
<dbReference type="Proteomes" id="UP000034107">
    <property type="component" value="Unassembled WGS sequence"/>
</dbReference>
<dbReference type="EMBL" id="LCLS01000007">
    <property type="protein sequence ID" value="KKU22019.1"/>
    <property type="molecule type" value="Genomic_DNA"/>
</dbReference>
<dbReference type="InterPro" id="IPR007497">
    <property type="entry name" value="SIMPL/DUF541"/>
</dbReference>
<proteinExistence type="predicted"/>
<name>A0A0G1NN30_9BACT</name>
<keyword evidence="1" id="KW-1133">Transmembrane helix</keyword>
<feature type="transmembrane region" description="Helical" evidence="1">
    <location>
        <begin position="12"/>
        <end position="32"/>
    </location>
</feature>
<evidence type="ECO:0000256" key="1">
    <source>
        <dbReference type="SAM" id="Phobius"/>
    </source>
</evidence>
<keyword evidence="1" id="KW-0472">Membrane</keyword>